<evidence type="ECO:0000313" key="1">
    <source>
        <dbReference type="EMBL" id="TNV87804.1"/>
    </source>
</evidence>
<accession>A0A8J8P8B6</accession>
<gene>
    <name evidence="1" type="ORF">FGO68_gene12389</name>
</gene>
<protein>
    <submittedName>
        <fullName evidence="1">Uncharacterized protein</fullName>
    </submittedName>
</protein>
<dbReference type="EMBL" id="RRYP01000211">
    <property type="protein sequence ID" value="TNV87804.1"/>
    <property type="molecule type" value="Genomic_DNA"/>
</dbReference>
<sequence length="415" mass="45896">MQGDIGHGNSGKWGLHMHSLGAESCFEAWQLPHTPSLHPILADCVELIHHAIFYTGYVYFQGRDLLWNYPARLADRQHISHSGAQHHEGQVHIPCNLNVAGTITQSSGYTGVVGALTQATVKFTITTGIPAGATLQMKFSKLNKDAPTSQQKAMILATSLKCNRNPAYSQVSSPLDCTFSPATDTLTIPTLVTSPQPPGTELSLLLDGIYNPYNFTALQVSLRTMTGEGGVIDERVVGFAASEGTEVAASTAKVSTSDDTVQEYASYNIEFVNPIPLSVGTLFTLVFPSDDYGTFDSRLTTVQGFGLFGSLRTLKYVSDSSQRSPGWRLRQDHNPAHLKSLNYQKDSELQIIHPRFKRRNSCLYNFRPLFHTYSRNNQRAYSHSFRFLCESIQRHNACNSVKAQALSSKQQHYLC</sequence>
<name>A0A8J8P8B6_HALGN</name>
<evidence type="ECO:0000313" key="2">
    <source>
        <dbReference type="Proteomes" id="UP000785679"/>
    </source>
</evidence>
<organism evidence="1 2">
    <name type="scientific">Halteria grandinella</name>
    <dbReference type="NCBI Taxonomy" id="5974"/>
    <lineage>
        <taxon>Eukaryota</taxon>
        <taxon>Sar</taxon>
        <taxon>Alveolata</taxon>
        <taxon>Ciliophora</taxon>
        <taxon>Intramacronucleata</taxon>
        <taxon>Spirotrichea</taxon>
        <taxon>Stichotrichia</taxon>
        <taxon>Sporadotrichida</taxon>
        <taxon>Halteriidae</taxon>
        <taxon>Halteria</taxon>
    </lineage>
</organism>
<reference evidence="1" key="1">
    <citation type="submission" date="2019-06" db="EMBL/GenBank/DDBJ databases">
        <authorList>
            <person name="Zheng W."/>
        </authorList>
    </citation>
    <scope>NUCLEOTIDE SEQUENCE</scope>
    <source>
        <strain evidence="1">QDHG01</strain>
    </source>
</reference>
<keyword evidence="2" id="KW-1185">Reference proteome</keyword>
<dbReference type="AlphaFoldDB" id="A0A8J8P8B6"/>
<dbReference type="Proteomes" id="UP000785679">
    <property type="component" value="Unassembled WGS sequence"/>
</dbReference>
<comment type="caution">
    <text evidence="1">The sequence shown here is derived from an EMBL/GenBank/DDBJ whole genome shotgun (WGS) entry which is preliminary data.</text>
</comment>
<proteinExistence type="predicted"/>